<dbReference type="SUPFAM" id="SSF48726">
    <property type="entry name" value="Immunoglobulin"/>
    <property type="match status" value="5"/>
</dbReference>
<dbReference type="CDD" id="cd00096">
    <property type="entry name" value="Ig"/>
    <property type="match status" value="1"/>
</dbReference>
<name>A0A8S3ZA16_9EUPU</name>
<feature type="domain" description="Ig-like" evidence="6">
    <location>
        <begin position="721"/>
        <end position="811"/>
    </location>
</feature>
<feature type="compositionally biased region" description="Basic and acidic residues" evidence="5">
    <location>
        <begin position="685"/>
        <end position="702"/>
    </location>
</feature>
<feature type="domain" description="Ig-like" evidence="6">
    <location>
        <begin position="155"/>
        <end position="246"/>
    </location>
</feature>
<protein>
    <recommendedName>
        <fullName evidence="6">Ig-like domain-containing protein</fullName>
    </recommendedName>
</protein>
<reference evidence="7" key="1">
    <citation type="submission" date="2021-04" db="EMBL/GenBank/DDBJ databases">
        <authorList>
            <consortium name="Molecular Ecology Group"/>
        </authorList>
    </citation>
    <scope>NUCLEOTIDE SEQUENCE</scope>
</reference>
<dbReference type="PANTHER" id="PTHR47633">
    <property type="entry name" value="IMMUNOGLOBULIN"/>
    <property type="match status" value="1"/>
</dbReference>
<sequence>REKEVEIPGLEAESVLTITKTVTTVQREEQVVSQQVRPVFVAPLEPEIYVRERGIARLECRVDAAPAPIITWFVNGMEIKPSPHYEIRYEDGKSILLIIEVGPQDTGEYTCTATSELGEAVSSTTLYVQEPVQTDAHRPEDTSTLLPSPAQTLSPPVFLESMKDVVAVDGQELHLKCRVSGTPMPTISFFHDSKNIDDDEEFVISYNPETGEVCLIIVEVFPEDQGQYICVARNPAGQATTSAYLSVQETKEITMELEAEQPQEETITIDTTVPQKIEFIIKPQEEAPLRTKPQPSEVTEDVVMADVIDRPKVVEAFLEKVTQVKEITVPVVPQPEISEITFPVEPAAEVPTVEKEEVTLIIEQGSSEQIQVLPEEPLEVSKMEIDVTDSGIPTPPDAGPLEEETSIQTVIGEVQDFEQPPQQIIPEQAPDEVAPEFVEMLQPQVVGDGDSLRMTCRLIGSPTPVVTWYKNTTEINTGPDIRLYYEPETGLCVLEVTEVFPDDAGEITCRAQNQFGEAMTTATLIVQETEETEVTTTEETITTSFQVEEGIEEETEVKVIEEKHVTTLEVSPNFSKPLQPYTQVDEGGTVRFEVIVEAEPEATVKWYKNEVQIFHSPRVEVIREKNVHILLITDVRPEDSGDYICEAENIVGRTVCKTTLTVNPLQRMEIEIQPEEMPREQPATEPKREIAPEEPKPTEEAPKQVPQETVAPEEGLEGQPPRFTQLLQPLTVRDTQRVELTVRYTGVPSPTITWYFDGSPILPSSDFQITIDVERGESTLIIVEVFPEDEGEYTCIAVNPFGESITTCRLTVI</sequence>
<evidence type="ECO:0000256" key="5">
    <source>
        <dbReference type="SAM" id="MobiDB-lite"/>
    </source>
</evidence>
<evidence type="ECO:0000256" key="3">
    <source>
        <dbReference type="ARBA" id="ARBA00022490"/>
    </source>
</evidence>
<dbReference type="FunFam" id="2.60.40.10:FF:000425">
    <property type="entry name" value="Myosin light chain kinase"/>
    <property type="match status" value="3"/>
</dbReference>
<dbReference type="SMART" id="SM00409">
    <property type="entry name" value="IG"/>
    <property type="match status" value="5"/>
</dbReference>
<comment type="caution">
    <text evidence="7">The sequence shown here is derived from an EMBL/GenBank/DDBJ whole genome shotgun (WGS) entry which is preliminary data.</text>
</comment>
<dbReference type="Proteomes" id="UP000678393">
    <property type="component" value="Unassembled WGS sequence"/>
</dbReference>
<feature type="region of interest" description="Disordered" evidence="5">
    <location>
        <begin position="671"/>
        <end position="722"/>
    </location>
</feature>
<feature type="non-terminal residue" evidence="7">
    <location>
        <position position="1"/>
    </location>
</feature>
<comment type="similarity">
    <text evidence="2">Belongs to the protein kinase superfamily. CAMK Ser/Thr protein kinase family.</text>
</comment>
<dbReference type="InterPro" id="IPR013783">
    <property type="entry name" value="Ig-like_fold"/>
</dbReference>
<dbReference type="GO" id="GO:0005737">
    <property type="term" value="C:cytoplasm"/>
    <property type="evidence" value="ECO:0007669"/>
    <property type="project" value="UniProtKB-SubCell"/>
</dbReference>
<keyword evidence="8" id="KW-1185">Reference proteome</keyword>
<organism evidence="7 8">
    <name type="scientific">Candidula unifasciata</name>
    <dbReference type="NCBI Taxonomy" id="100452"/>
    <lineage>
        <taxon>Eukaryota</taxon>
        <taxon>Metazoa</taxon>
        <taxon>Spiralia</taxon>
        <taxon>Lophotrochozoa</taxon>
        <taxon>Mollusca</taxon>
        <taxon>Gastropoda</taxon>
        <taxon>Heterobranchia</taxon>
        <taxon>Euthyneura</taxon>
        <taxon>Panpulmonata</taxon>
        <taxon>Eupulmonata</taxon>
        <taxon>Stylommatophora</taxon>
        <taxon>Helicina</taxon>
        <taxon>Helicoidea</taxon>
        <taxon>Geomitridae</taxon>
        <taxon>Candidula</taxon>
    </lineage>
</organism>
<evidence type="ECO:0000313" key="8">
    <source>
        <dbReference type="Proteomes" id="UP000678393"/>
    </source>
</evidence>
<evidence type="ECO:0000256" key="2">
    <source>
        <dbReference type="ARBA" id="ARBA00006692"/>
    </source>
</evidence>
<dbReference type="Pfam" id="PF07679">
    <property type="entry name" value="I-set"/>
    <property type="match status" value="5"/>
</dbReference>
<dbReference type="PROSITE" id="PS50835">
    <property type="entry name" value="IG_LIKE"/>
    <property type="match status" value="5"/>
</dbReference>
<dbReference type="FunFam" id="2.60.40.10:FF:000080">
    <property type="entry name" value="Myosin light chain kinase, smooth muscle"/>
    <property type="match status" value="2"/>
</dbReference>
<feature type="non-terminal residue" evidence="7">
    <location>
        <position position="813"/>
    </location>
</feature>
<dbReference type="InterPro" id="IPR007110">
    <property type="entry name" value="Ig-like_dom"/>
</dbReference>
<comment type="subcellular location">
    <subcellularLocation>
        <location evidence="1">Cytoplasm</location>
    </subcellularLocation>
</comment>
<keyword evidence="4" id="KW-0393">Immunoglobulin domain</keyword>
<feature type="domain" description="Ig-like" evidence="6">
    <location>
        <begin position="435"/>
        <end position="525"/>
    </location>
</feature>
<evidence type="ECO:0000313" key="7">
    <source>
        <dbReference type="EMBL" id="CAG5126019.1"/>
    </source>
</evidence>
<evidence type="ECO:0000256" key="4">
    <source>
        <dbReference type="ARBA" id="ARBA00023319"/>
    </source>
</evidence>
<feature type="domain" description="Ig-like" evidence="6">
    <location>
        <begin position="572"/>
        <end position="663"/>
    </location>
</feature>
<dbReference type="InterPro" id="IPR003599">
    <property type="entry name" value="Ig_sub"/>
</dbReference>
<dbReference type="InterPro" id="IPR036179">
    <property type="entry name" value="Ig-like_dom_sf"/>
</dbReference>
<dbReference type="EMBL" id="CAJHNH020002224">
    <property type="protein sequence ID" value="CAG5126019.1"/>
    <property type="molecule type" value="Genomic_DNA"/>
</dbReference>
<feature type="domain" description="Ig-like" evidence="6">
    <location>
        <begin position="38"/>
        <end position="127"/>
    </location>
</feature>
<gene>
    <name evidence="7" type="ORF">CUNI_LOCUS11577</name>
</gene>
<proteinExistence type="inferred from homology"/>
<dbReference type="OrthoDB" id="504170at2759"/>
<evidence type="ECO:0000256" key="1">
    <source>
        <dbReference type="ARBA" id="ARBA00004496"/>
    </source>
</evidence>
<keyword evidence="3" id="KW-0963">Cytoplasm</keyword>
<evidence type="ECO:0000259" key="6">
    <source>
        <dbReference type="PROSITE" id="PS50835"/>
    </source>
</evidence>
<dbReference type="InterPro" id="IPR003598">
    <property type="entry name" value="Ig_sub2"/>
</dbReference>
<dbReference type="InterPro" id="IPR013098">
    <property type="entry name" value="Ig_I-set"/>
</dbReference>
<accession>A0A8S3ZA16</accession>
<dbReference type="SMART" id="SM00408">
    <property type="entry name" value="IGc2"/>
    <property type="match status" value="5"/>
</dbReference>
<dbReference type="Gene3D" id="2.60.40.10">
    <property type="entry name" value="Immunoglobulins"/>
    <property type="match status" value="5"/>
</dbReference>
<dbReference type="AlphaFoldDB" id="A0A8S3ZA16"/>